<dbReference type="Pfam" id="PF13749">
    <property type="entry name" value="HATPase_c_4"/>
    <property type="match status" value="1"/>
</dbReference>
<proteinExistence type="predicted"/>
<protein>
    <recommendedName>
        <fullName evidence="1">Schlafen AlbA-2 domain-containing protein</fullName>
    </recommendedName>
</protein>
<comment type="caution">
    <text evidence="2">The sequence shown here is derived from an EMBL/GenBank/DDBJ whole genome shotgun (WGS) entry which is preliminary data.</text>
</comment>
<reference evidence="2" key="1">
    <citation type="journal article" date="2012" name="Science">
        <title>Fermentation, hydrogen, and sulfur metabolism in multiple uncultivated bacterial phyla.</title>
        <authorList>
            <person name="Wrighton K.C."/>
            <person name="Thomas B.C."/>
            <person name="Sharon I."/>
            <person name="Miller C.S."/>
            <person name="Castelle C.J."/>
            <person name="VerBerkmoes N.C."/>
            <person name="Wilkins M.J."/>
            <person name="Hettich R.L."/>
            <person name="Lipton M.S."/>
            <person name="Williams K.H."/>
            <person name="Long P.E."/>
            <person name="Banfield J.F."/>
        </authorList>
    </citation>
    <scope>NUCLEOTIDE SEQUENCE [LARGE SCALE GENOMIC DNA]</scope>
</reference>
<dbReference type="PANTHER" id="PTHR30595:SF6">
    <property type="entry name" value="SCHLAFEN ALBA-2 DOMAIN-CONTAINING PROTEIN"/>
    <property type="match status" value="1"/>
</dbReference>
<dbReference type="EMBL" id="AMFJ01028946">
    <property type="protein sequence ID" value="EKD44198.1"/>
    <property type="molecule type" value="Genomic_DNA"/>
</dbReference>
<evidence type="ECO:0000259" key="1">
    <source>
        <dbReference type="Pfam" id="PF04326"/>
    </source>
</evidence>
<dbReference type="AlphaFoldDB" id="K1ZIF6"/>
<dbReference type="PANTHER" id="PTHR30595">
    <property type="entry name" value="GLPR-RELATED TRANSCRIPTIONAL REPRESSOR"/>
    <property type="match status" value="1"/>
</dbReference>
<dbReference type="InterPro" id="IPR038475">
    <property type="entry name" value="RecG_C_sf"/>
</dbReference>
<dbReference type="Gene3D" id="3.30.565.60">
    <property type="match status" value="1"/>
</dbReference>
<feature type="domain" description="Schlafen AlbA-2" evidence="1">
    <location>
        <begin position="44"/>
        <end position="142"/>
    </location>
</feature>
<gene>
    <name evidence="2" type="ORF">ACD_71C00215G0005</name>
</gene>
<sequence>MSVQIISKIDSKLTLEFILHAKESVIFERKWVFKPDGSIGFTPSKLADVIIGMLNAEGWVIVLWVSNGEIENLKTLENEKYHNYIQVVQDMILPPVFIQIEEVIIDEKIIIIYHINPDKERVFYRKDTQKVFLRNGDETRELDRDWARKLEYDKSIRRFEEEKRNDFDENDFRESVLNFYKKKINFDGDYRDLLVNRNLATRENGEYIYKNAAILLFAENPEKYIPSASLRYIRYDGSKQSTGVNLNVIKDERFEGSIPRIIELSKRFLQNVFRDYYYLDLETGKFVKIPEYPEDAWLEWLVNALTHRSYNLQWNVIYVKHFDDRLEISNSWPLPSMVTVENIKETRFSRNPRIARVLSEMGYVRELNEWVNRIYDSMKKSMLADPEYKDMNDIVTLTLRNKVAGHEGTISDIIMKKVEAHFSSFNATDKQILQFLFENNQASLPDLSEAFEKSDQAIRNGLNKLSTLWITEKNTDKIRDKHASYIFKKT</sequence>
<accession>K1ZIF6</accession>
<dbReference type="Pfam" id="PF04326">
    <property type="entry name" value="SLFN_AlbA_2"/>
    <property type="match status" value="1"/>
</dbReference>
<dbReference type="InterPro" id="IPR007421">
    <property type="entry name" value="Schlafen_AlbA_2_dom"/>
</dbReference>
<name>K1ZIF6_9BACT</name>
<organism evidence="2">
    <name type="scientific">uncultured bacterium</name>
    <name type="common">gcode 4</name>
    <dbReference type="NCBI Taxonomy" id="1234023"/>
    <lineage>
        <taxon>Bacteria</taxon>
        <taxon>environmental samples</taxon>
    </lineage>
</organism>
<dbReference type="InterPro" id="IPR038461">
    <property type="entry name" value="Schlafen_AlbA_2_dom_sf"/>
</dbReference>
<evidence type="ECO:0000313" key="2">
    <source>
        <dbReference type="EMBL" id="EKD44198.1"/>
    </source>
</evidence>
<dbReference type="Gene3D" id="3.30.950.30">
    <property type="entry name" value="Schlafen, AAA domain"/>
    <property type="match status" value="1"/>
</dbReference>